<dbReference type="SUPFAM" id="SSF46785">
    <property type="entry name" value="Winged helix' DNA-binding domain"/>
    <property type="match status" value="1"/>
</dbReference>
<dbReference type="InterPro" id="IPR046328">
    <property type="entry name" value="ETS_fam"/>
</dbReference>
<dbReference type="Pfam" id="PF00178">
    <property type="entry name" value="Ets"/>
    <property type="match status" value="1"/>
</dbReference>
<dbReference type="PRINTS" id="PR00454">
    <property type="entry name" value="ETSDOMAIN"/>
</dbReference>
<evidence type="ECO:0000313" key="6">
    <source>
        <dbReference type="Proteomes" id="UP001165289"/>
    </source>
</evidence>
<dbReference type="SMART" id="SM00413">
    <property type="entry name" value="ETS"/>
    <property type="match status" value="1"/>
</dbReference>
<dbReference type="Proteomes" id="UP001165289">
    <property type="component" value="Unassembled WGS sequence"/>
</dbReference>
<comment type="caution">
    <text evidence="5">The sequence shown here is derived from an EMBL/GenBank/DDBJ whole genome shotgun (WGS) entry which is preliminary data.</text>
</comment>
<dbReference type="InterPro" id="IPR036390">
    <property type="entry name" value="WH_DNA-bd_sf"/>
</dbReference>
<name>A0AAV7JAY3_9METZ</name>
<keyword evidence="3" id="KW-0539">Nucleus</keyword>
<feature type="domain" description="ETS" evidence="4">
    <location>
        <begin position="197"/>
        <end position="280"/>
    </location>
</feature>
<proteinExistence type="inferred from homology"/>
<dbReference type="InterPro" id="IPR036388">
    <property type="entry name" value="WH-like_DNA-bd_sf"/>
</dbReference>
<dbReference type="PROSITE" id="PS50061">
    <property type="entry name" value="ETS_DOMAIN_3"/>
    <property type="match status" value="1"/>
</dbReference>
<protein>
    <submittedName>
        <fullName evidence="5">E-twenty-six (ETS) transcription factor</fullName>
    </submittedName>
</protein>
<dbReference type="InterPro" id="IPR000418">
    <property type="entry name" value="Ets_dom"/>
</dbReference>
<evidence type="ECO:0000313" key="5">
    <source>
        <dbReference type="EMBL" id="KAI6645872.1"/>
    </source>
</evidence>
<dbReference type="PROSITE" id="PS00346">
    <property type="entry name" value="ETS_DOMAIN_2"/>
    <property type="match status" value="1"/>
</dbReference>
<keyword evidence="2 3" id="KW-0238">DNA-binding</keyword>
<sequence>MIMNSESNLHNQFDSCCNSNSTANNYPEYYGNGYESNNLFDNQFEQEELSQSPNGSNPLFNMSSNNNAMVYETVTKHTRIQIPSYMRGMELYDAKQQNACYYQDAQYSNCKYDQMLDYSMPNNQSYLGYNNMPYQHHMPMHNNMFLDYCGSPVQSSSSEEDGNTISEQPHAFISGEQPYTCPDTGAVCHVPQKRRGKQLWKYLYQLLQDETNKKVICWSDNAKNQFEFKLLEPEEVATLWGKEKGKLNMNYDKLSRSLRFYYQKNLIQKVSGDHYVYRFPINPENLIKYIDTQTKPSKSGRILRTTLDSQRVQPYQISPYTRQYTPGYCYEQQQQPPPIPSQYYDMMPLPLSQANAQAMQITYPSS</sequence>
<dbReference type="GO" id="GO:0000981">
    <property type="term" value="F:DNA-binding transcription factor activity, RNA polymerase II-specific"/>
    <property type="evidence" value="ECO:0007669"/>
    <property type="project" value="TreeGrafter"/>
</dbReference>
<dbReference type="GO" id="GO:0005634">
    <property type="term" value="C:nucleus"/>
    <property type="evidence" value="ECO:0007669"/>
    <property type="project" value="UniProtKB-SubCell"/>
</dbReference>
<dbReference type="Gene3D" id="1.10.10.10">
    <property type="entry name" value="Winged helix-like DNA-binding domain superfamily/Winged helix DNA-binding domain"/>
    <property type="match status" value="1"/>
</dbReference>
<dbReference type="PANTHER" id="PTHR11849">
    <property type="entry name" value="ETS"/>
    <property type="match status" value="1"/>
</dbReference>
<evidence type="ECO:0000256" key="3">
    <source>
        <dbReference type="RuleBase" id="RU004019"/>
    </source>
</evidence>
<comment type="subcellular location">
    <subcellularLocation>
        <location evidence="3">Nucleus</location>
    </subcellularLocation>
</comment>
<evidence type="ECO:0000256" key="2">
    <source>
        <dbReference type="ARBA" id="ARBA00023125"/>
    </source>
</evidence>
<evidence type="ECO:0000259" key="4">
    <source>
        <dbReference type="PROSITE" id="PS50061"/>
    </source>
</evidence>
<organism evidence="5 6">
    <name type="scientific">Oopsacas minuta</name>
    <dbReference type="NCBI Taxonomy" id="111878"/>
    <lineage>
        <taxon>Eukaryota</taxon>
        <taxon>Metazoa</taxon>
        <taxon>Porifera</taxon>
        <taxon>Hexactinellida</taxon>
        <taxon>Hexasterophora</taxon>
        <taxon>Lyssacinosida</taxon>
        <taxon>Leucopsacidae</taxon>
        <taxon>Oopsacas</taxon>
    </lineage>
</organism>
<dbReference type="GO" id="GO:0043565">
    <property type="term" value="F:sequence-specific DNA binding"/>
    <property type="evidence" value="ECO:0007669"/>
    <property type="project" value="InterPro"/>
</dbReference>
<accession>A0AAV7JAY3</accession>
<dbReference type="AlphaFoldDB" id="A0AAV7JAY3"/>
<dbReference type="EMBL" id="JAKMXF010000365">
    <property type="protein sequence ID" value="KAI6645872.1"/>
    <property type="molecule type" value="Genomic_DNA"/>
</dbReference>
<keyword evidence="6" id="KW-1185">Reference proteome</keyword>
<gene>
    <name evidence="5" type="ORF">LOD99_13131</name>
</gene>
<evidence type="ECO:0000256" key="1">
    <source>
        <dbReference type="ARBA" id="ARBA00005562"/>
    </source>
</evidence>
<comment type="similarity">
    <text evidence="1 3">Belongs to the ETS family.</text>
</comment>
<reference evidence="5 6" key="1">
    <citation type="journal article" date="2023" name="BMC Biol.">
        <title>The compact genome of the sponge Oopsacas minuta (Hexactinellida) is lacking key metazoan core genes.</title>
        <authorList>
            <person name="Santini S."/>
            <person name="Schenkelaars Q."/>
            <person name="Jourda C."/>
            <person name="Duchesne M."/>
            <person name="Belahbib H."/>
            <person name="Rocher C."/>
            <person name="Selva M."/>
            <person name="Riesgo A."/>
            <person name="Vervoort M."/>
            <person name="Leys S.P."/>
            <person name="Kodjabachian L."/>
            <person name="Le Bivic A."/>
            <person name="Borchiellini C."/>
            <person name="Claverie J.M."/>
            <person name="Renard E."/>
        </authorList>
    </citation>
    <scope>NUCLEOTIDE SEQUENCE [LARGE SCALE GENOMIC DNA]</scope>
    <source>
        <strain evidence="5">SPO-2</strain>
    </source>
</reference>
<dbReference type="GO" id="GO:0030154">
    <property type="term" value="P:cell differentiation"/>
    <property type="evidence" value="ECO:0007669"/>
    <property type="project" value="TreeGrafter"/>
</dbReference>